<organism evidence="1 2">
    <name type="scientific">Penicillium arizonense</name>
    <dbReference type="NCBI Taxonomy" id="1835702"/>
    <lineage>
        <taxon>Eukaryota</taxon>
        <taxon>Fungi</taxon>
        <taxon>Dikarya</taxon>
        <taxon>Ascomycota</taxon>
        <taxon>Pezizomycotina</taxon>
        <taxon>Eurotiomycetes</taxon>
        <taxon>Eurotiomycetidae</taxon>
        <taxon>Eurotiales</taxon>
        <taxon>Aspergillaceae</taxon>
        <taxon>Penicillium</taxon>
    </lineage>
</organism>
<proteinExistence type="predicted"/>
<dbReference type="STRING" id="1835702.A0A1F5L301"/>
<evidence type="ECO:0000313" key="2">
    <source>
        <dbReference type="Proteomes" id="UP000177622"/>
    </source>
</evidence>
<dbReference type="AlphaFoldDB" id="A0A1F5L301"/>
<dbReference type="GeneID" id="34581793"/>
<gene>
    <name evidence="1" type="ORF">PENARI_c040G00268</name>
</gene>
<feature type="non-terminal residue" evidence="1">
    <location>
        <position position="135"/>
    </location>
</feature>
<protein>
    <submittedName>
        <fullName evidence="1">Uncharacterized protein</fullName>
    </submittedName>
</protein>
<evidence type="ECO:0000313" key="1">
    <source>
        <dbReference type="EMBL" id="OGE47608.1"/>
    </source>
</evidence>
<dbReference type="Proteomes" id="UP000177622">
    <property type="component" value="Unassembled WGS sequence"/>
</dbReference>
<dbReference type="OrthoDB" id="4507197at2759"/>
<reference evidence="1 2" key="1">
    <citation type="journal article" date="2016" name="Sci. Rep.">
        <title>Penicillium arizonense, a new, genome sequenced fungal species, reveals a high chemical diversity in secreted metabolites.</title>
        <authorList>
            <person name="Grijseels S."/>
            <person name="Nielsen J.C."/>
            <person name="Randelovic M."/>
            <person name="Nielsen J."/>
            <person name="Nielsen K.F."/>
            <person name="Workman M."/>
            <person name="Frisvad J.C."/>
        </authorList>
    </citation>
    <scope>NUCLEOTIDE SEQUENCE [LARGE SCALE GENOMIC DNA]</scope>
    <source>
        <strain evidence="1 2">CBS 141311</strain>
    </source>
</reference>
<keyword evidence="2" id="KW-1185">Reference proteome</keyword>
<name>A0A1F5L301_PENAI</name>
<dbReference type="RefSeq" id="XP_022483067.1">
    <property type="nucleotide sequence ID" value="XM_022637059.1"/>
</dbReference>
<comment type="caution">
    <text evidence="1">The sequence shown here is derived from an EMBL/GenBank/DDBJ whole genome shotgun (WGS) entry which is preliminary data.</text>
</comment>
<dbReference type="EMBL" id="LXJU01000040">
    <property type="protein sequence ID" value="OGE47608.1"/>
    <property type="molecule type" value="Genomic_DNA"/>
</dbReference>
<accession>A0A1F5L301</accession>
<sequence>MGDFRGFIHGLISSARQILHNELLFSENGSVPTIPWQAIYDDPTETAHGWNFLKDTRTPWPVEGEQWLIGRFRQHGSPVRQRFIESSAGRLRMAAINVYLQRVAYFREKLAIAIHAAHSSHVAGMIYGRGITEQP</sequence>